<comment type="caution">
    <text evidence="2">The sequence shown here is derived from an EMBL/GenBank/DDBJ whole genome shotgun (WGS) entry which is preliminary data.</text>
</comment>
<evidence type="ECO:0000313" key="3">
    <source>
        <dbReference type="Proteomes" id="UP000308697"/>
    </source>
</evidence>
<evidence type="ECO:0000256" key="1">
    <source>
        <dbReference type="SAM" id="Phobius"/>
    </source>
</evidence>
<keyword evidence="1" id="KW-0812">Transmembrane</keyword>
<evidence type="ECO:0000313" key="2">
    <source>
        <dbReference type="EMBL" id="TJZ54308.1"/>
    </source>
</evidence>
<feature type="transmembrane region" description="Helical" evidence="1">
    <location>
        <begin position="6"/>
        <end position="28"/>
    </location>
</feature>
<keyword evidence="1" id="KW-0472">Membrane</keyword>
<sequence>MTGAVITIAVILLVVGGITGSVIAFFRLQRHRADAAAMAAYRKLAEESTAVQQAVQGQLSALDERVKSVEGLLRSVG</sequence>
<dbReference type="RefSeq" id="WP_136740233.1">
    <property type="nucleotide sequence ID" value="NZ_SUMB01000004.1"/>
</dbReference>
<gene>
    <name evidence="2" type="ORF">FCH28_14190</name>
</gene>
<keyword evidence="3" id="KW-1185">Reference proteome</keyword>
<name>A0A4V5MLR7_9ACTN</name>
<dbReference type="AlphaFoldDB" id="A0A4V5MLR7"/>
<proteinExistence type="predicted"/>
<organism evidence="2 3">
    <name type="scientific">Streptomyces piniterrae</name>
    <dbReference type="NCBI Taxonomy" id="2571125"/>
    <lineage>
        <taxon>Bacteria</taxon>
        <taxon>Bacillati</taxon>
        <taxon>Actinomycetota</taxon>
        <taxon>Actinomycetes</taxon>
        <taxon>Kitasatosporales</taxon>
        <taxon>Streptomycetaceae</taxon>
        <taxon>Streptomyces</taxon>
    </lineage>
</organism>
<dbReference type="Proteomes" id="UP000308697">
    <property type="component" value="Unassembled WGS sequence"/>
</dbReference>
<protein>
    <submittedName>
        <fullName evidence="2">Uncharacterized protein</fullName>
    </submittedName>
</protein>
<dbReference type="EMBL" id="SUMB01000004">
    <property type="protein sequence ID" value="TJZ54308.1"/>
    <property type="molecule type" value="Genomic_DNA"/>
</dbReference>
<keyword evidence="1" id="KW-1133">Transmembrane helix</keyword>
<reference evidence="2 3" key="1">
    <citation type="submission" date="2019-04" db="EMBL/GenBank/DDBJ databases">
        <title>Streptomyces piniterrae sp. nov., a heliquinomycin-producing actinomycete isolated from rhizosphere soil of Pinus yunnanensis.</title>
        <authorList>
            <person name="Zhuang X."/>
            <person name="Zhao J."/>
        </authorList>
    </citation>
    <scope>NUCLEOTIDE SEQUENCE [LARGE SCALE GENOMIC DNA]</scope>
    <source>
        <strain evidence="3">jys28</strain>
    </source>
</reference>
<accession>A0A4V5MLR7</accession>